<evidence type="ECO:0000313" key="2">
    <source>
        <dbReference type="EMBL" id="OAA31247.1"/>
    </source>
</evidence>
<dbReference type="PANTHER" id="PTHR44757">
    <property type="entry name" value="DIGUANYLATE CYCLASE DGCP"/>
    <property type="match status" value="1"/>
</dbReference>
<dbReference type="InterPro" id="IPR000014">
    <property type="entry name" value="PAS"/>
</dbReference>
<gene>
    <name evidence="2" type="ORF">AT15_07050</name>
</gene>
<dbReference type="CDD" id="cd00130">
    <property type="entry name" value="PAS"/>
    <property type="match status" value="1"/>
</dbReference>
<dbReference type="SUPFAM" id="SSF55785">
    <property type="entry name" value="PYP-like sensor domain (PAS domain)"/>
    <property type="match status" value="3"/>
</dbReference>
<dbReference type="Proteomes" id="UP000077339">
    <property type="component" value="Unassembled WGS sequence"/>
</dbReference>
<protein>
    <recommendedName>
        <fullName evidence="1">PAS domain-containing protein</fullName>
    </recommendedName>
</protein>
<dbReference type="PANTHER" id="PTHR44757:SF2">
    <property type="entry name" value="BIOFILM ARCHITECTURE MAINTENANCE PROTEIN MBAA"/>
    <property type="match status" value="1"/>
</dbReference>
<dbReference type="PROSITE" id="PS50112">
    <property type="entry name" value="PAS"/>
    <property type="match status" value="2"/>
</dbReference>
<dbReference type="InterPro" id="IPR052155">
    <property type="entry name" value="Biofilm_reg_signaling"/>
</dbReference>
<evidence type="ECO:0000313" key="3">
    <source>
        <dbReference type="Proteomes" id="UP000077339"/>
    </source>
</evidence>
<proteinExistence type="predicted"/>
<comment type="caution">
    <text evidence="2">The sequence shown here is derived from an EMBL/GenBank/DDBJ whole genome shotgun (WGS) entry which is preliminary data.</text>
</comment>
<feature type="domain" description="PAS" evidence="1">
    <location>
        <begin position="121"/>
        <end position="172"/>
    </location>
</feature>
<name>A0A182C735_9BACT</name>
<dbReference type="Pfam" id="PF00989">
    <property type="entry name" value="PAS"/>
    <property type="match status" value="2"/>
</dbReference>
<dbReference type="AlphaFoldDB" id="A0A182C735"/>
<dbReference type="GO" id="GO:0006355">
    <property type="term" value="P:regulation of DNA-templated transcription"/>
    <property type="evidence" value="ECO:0007669"/>
    <property type="project" value="InterPro"/>
</dbReference>
<sequence length="590" mass="68542">MLEMLSRYRVVLVGRGQRDARRLIDAFSSKFDIRYTEEIGDDLWLFSDLIIFDFIRKDIIERARKESVNYLFLIGNEADVNKFSLKEEEYVLKGPGYLHYLSKIVYNMLKNRRIQQVLQFEKNKYDTLVNNMGCGMLLLRKDGKIIFSNDAAKAILGFSDSELFHKSLKEIMIEKEICNKILGGYNINNQKCTLVNAFSDERMVTLNSTMSLYEAERVIQVTFMDITTQIKNEKLIEFQWNFLDNIEEIALAVDSKGDIVYLNQFAAKSHGYEIQEMLGTPEQNYVKQYSRYLKSKARSLKESGRWMGKETHLTKDGKNFIVEARRKLLKTEKGVFELMVGRDVTAKHEMERKLKLHSLLLNNVSEIVIAIDGSYRVLYMNKTAEDFFRISFRKASGKKLNELSSELYKKLYEGIFSLCNDTAPNRLVEIEEEQGTKIMLQLISRCVKEKGRVIGYVITGKDISGIYYILPNLKSRVELLEKLFNPSVATDLKGRILYANFSWLETFGINDMNNIMGMKLVPSFIQSSEKERNKINKLLEKDGYVYLDEVSFLVNGNPHKAPMIIFRLRDRRGYFIADISIIMKSKITHQ</sequence>
<accession>A0A182C735</accession>
<feature type="domain" description="PAS" evidence="1">
    <location>
        <begin position="243"/>
        <end position="279"/>
    </location>
</feature>
<dbReference type="EMBL" id="JFHK01000004">
    <property type="protein sequence ID" value="OAA31247.1"/>
    <property type="molecule type" value="Genomic_DNA"/>
</dbReference>
<dbReference type="Gene3D" id="3.30.450.20">
    <property type="entry name" value="PAS domain"/>
    <property type="match status" value="3"/>
</dbReference>
<dbReference type="STRING" id="1453497.AT15_07050"/>
<organism evidence="2 3">
    <name type="scientific">Kosmotoga arenicorallina S304</name>
    <dbReference type="NCBI Taxonomy" id="1453497"/>
    <lineage>
        <taxon>Bacteria</taxon>
        <taxon>Thermotogati</taxon>
        <taxon>Thermotogota</taxon>
        <taxon>Thermotogae</taxon>
        <taxon>Kosmotogales</taxon>
        <taxon>Kosmotogaceae</taxon>
        <taxon>Kosmotoga</taxon>
    </lineage>
</organism>
<reference evidence="2 3" key="1">
    <citation type="submission" date="2014-02" db="EMBL/GenBank/DDBJ databases">
        <title>Kosmotoga genome sequencing.</title>
        <authorList>
            <person name="Pollo S.M."/>
            <person name="Charchuk R."/>
            <person name="Nesbo C.L."/>
        </authorList>
    </citation>
    <scope>NUCLEOTIDE SEQUENCE [LARGE SCALE GENOMIC DNA]</scope>
    <source>
        <strain evidence="2 3">S304</strain>
    </source>
</reference>
<dbReference type="InterPro" id="IPR013767">
    <property type="entry name" value="PAS_fold"/>
</dbReference>
<dbReference type="SMART" id="SM00091">
    <property type="entry name" value="PAS"/>
    <property type="match status" value="4"/>
</dbReference>
<dbReference type="InterPro" id="IPR035965">
    <property type="entry name" value="PAS-like_dom_sf"/>
</dbReference>
<dbReference type="NCBIfam" id="TIGR00229">
    <property type="entry name" value="sensory_box"/>
    <property type="match status" value="3"/>
</dbReference>
<dbReference type="Pfam" id="PF13426">
    <property type="entry name" value="PAS_9"/>
    <property type="match status" value="2"/>
</dbReference>
<evidence type="ECO:0000259" key="1">
    <source>
        <dbReference type="PROSITE" id="PS50112"/>
    </source>
</evidence>
<dbReference type="OrthoDB" id="48674at2"/>
<keyword evidence="3" id="KW-1185">Reference proteome</keyword>
<dbReference type="PATRIC" id="fig|1453497.3.peg.1405"/>